<dbReference type="SUPFAM" id="SSF110296">
    <property type="entry name" value="Oligoxyloglucan reducing end-specific cellobiohydrolase"/>
    <property type="match status" value="1"/>
</dbReference>
<keyword evidence="5" id="KW-0325">Glycoprotein</keyword>
<dbReference type="CDD" id="cd15482">
    <property type="entry name" value="Sialidase_non-viral"/>
    <property type="match status" value="1"/>
</dbReference>
<sequence>MEAAPKVTKEYSKTSAKEQYSSAPWERITFEDSEAILVCRGKSVRLSLDNGENWRTTLETEEDIEQLIPDEFHKSDRAFVEDYVGHLYITGNQGRDWMKLQKPSEVEKTFPNIVATHPFEKNYLLLDLKIEGDEFDRGWISGSRSEERIYISKDCGRNFKPVLAPVEDYDMTPDVISHGTNCWFSASSCNSVLSRNLIYGLHHITAVNEQGLKTFDKRTLFYSADFGKTTKLVEELKDFSVSRLQIFSHGVVVATKEGIHNRNPPEKLWISTGGPFKEAFLPAGLEYSSFGEAFEADFGRVLLPVYTTETAGQRKLARLLISDFETFMFSQFDSIFLCPQGRLRIKKLGNCGGPLLAQIFGVFPQEEESQKSVSYFDGDNQTVARLGFVKYLTVVSLDNGNSWSRLKLTDPSNKYRRFVKCSIDDLETCSLHICRYSYSKMNNSMSQVIMAKGAVLHSNSKYNRNECMSFISRDNGANWELAFEFPVYSVFANTGNIIVSIPQQQDDPRLFYITKIFFSLDNGRTWSQYKLGESVSTDLIELDTSDSSVIVKLAKIHEGMRTVYDNYILYTLDFSQLLGVQSVAGS</sequence>
<dbReference type="InterPro" id="IPR006581">
    <property type="entry name" value="VPS10"/>
</dbReference>
<dbReference type="InterPro" id="IPR031778">
    <property type="entry name" value="Sortilin_N"/>
</dbReference>
<gene>
    <name evidence="7" type="ORF">ZYGM_000211</name>
</gene>
<keyword evidence="2" id="KW-0812">Transmembrane</keyword>
<proteinExistence type="predicted"/>
<dbReference type="OrthoDB" id="4066654at2759"/>
<dbReference type="EMBL" id="BIMX01000049">
    <property type="protein sequence ID" value="GCF01684.1"/>
    <property type="molecule type" value="Genomic_DNA"/>
</dbReference>
<dbReference type="GO" id="GO:0016020">
    <property type="term" value="C:membrane"/>
    <property type="evidence" value="ECO:0007669"/>
    <property type="project" value="UniProtKB-SubCell"/>
</dbReference>
<evidence type="ECO:0000256" key="1">
    <source>
        <dbReference type="ARBA" id="ARBA00004370"/>
    </source>
</evidence>
<evidence type="ECO:0000313" key="8">
    <source>
        <dbReference type="Proteomes" id="UP000301737"/>
    </source>
</evidence>
<dbReference type="GO" id="GO:0005794">
    <property type="term" value="C:Golgi apparatus"/>
    <property type="evidence" value="ECO:0007669"/>
    <property type="project" value="TreeGrafter"/>
</dbReference>
<dbReference type="Proteomes" id="UP000301737">
    <property type="component" value="Unassembled WGS sequence"/>
</dbReference>
<evidence type="ECO:0000256" key="3">
    <source>
        <dbReference type="ARBA" id="ARBA00022737"/>
    </source>
</evidence>
<keyword evidence="3" id="KW-0677">Repeat</keyword>
<evidence type="ECO:0000256" key="2">
    <source>
        <dbReference type="ARBA" id="ARBA00022692"/>
    </source>
</evidence>
<comment type="caution">
    <text evidence="7">The sequence shown here is derived from an EMBL/GenBank/DDBJ whole genome shotgun (WGS) entry which is preliminary data.</text>
</comment>
<dbReference type="PANTHER" id="PTHR12106">
    <property type="entry name" value="SORTILIN RELATED"/>
    <property type="match status" value="1"/>
</dbReference>
<comment type="subcellular location">
    <subcellularLocation>
        <location evidence="1">Membrane</location>
    </subcellularLocation>
</comment>
<dbReference type="AlphaFoldDB" id="A0A4C2ECP5"/>
<keyword evidence="4" id="KW-0472">Membrane</keyword>
<dbReference type="SMART" id="SM00602">
    <property type="entry name" value="VPS10"/>
    <property type="match status" value="1"/>
</dbReference>
<dbReference type="InterPro" id="IPR015943">
    <property type="entry name" value="WD40/YVTN_repeat-like_dom_sf"/>
</dbReference>
<evidence type="ECO:0000256" key="5">
    <source>
        <dbReference type="ARBA" id="ARBA00023180"/>
    </source>
</evidence>
<accession>A0A4C2ECP5</accession>
<dbReference type="InterPro" id="IPR050310">
    <property type="entry name" value="VPS10-sortilin"/>
</dbReference>
<organism evidence="7 8">
    <name type="scientific">Zygosaccharomyces mellis</name>
    <dbReference type="NCBI Taxonomy" id="42258"/>
    <lineage>
        <taxon>Eukaryota</taxon>
        <taxon>Fungi</taxon>
        <taxon>Dikarya</taxon>
        <taxon>Ascomycota</taxon>
        <taxon>Saccharomycotina</taxon>
        <taxon>Saccharomycetes</taxon>
        <taxon>Saccharomycetales</taxon>
        <taxon>Saccharomycetaceae</taxon>
        <taxon>Zygosaccharomyces</taxon>
    </lineage>
</organism>
<dbReference type="Pfam" id="PF15902">
    <property type="entry name" value="Sortilin-Vps10"/>
    <property type="match status" value="1"/>
</dbReference>
<dbReference type="PANTHER" id="PTHR12106:SF27">
    <property type="entry name" value="SORTILIN-RELATED RECEPTOR"/>
    <property type="match status" value="1"/>
</dbReference>
<protein>
    <recommendedName>
        <fullName evidence="6">VPS10 domain-containing protein</fullName>
    </recommendedName>
</protein>
<dbReference type="GO" id="GO:0006892">
    <property type="term" value="P:post-Golgi vesicle-mediated transport"/>
    <property type="evidence" value="ECO:0007669"/>
    <property type="project" value="TreeGrafter"/>
</dbReference>
<name>A0A4C2ECP5_9SACH</name>
<dbReference type="Gene3D" id="2.130.10.10">
    <property type="entry name" value="YVTN repeat-like/Quinoprotein amine dehydrogenase"/>
    <property type="match status" value="1"/>
</dbReference>
<reference evidence="7 8" key="1">
    <citation type="submission" date="2019-01" db="EMBL/GenBank/DDBJ databases">
        <title>Draft Genome Sequencing of Zygosaccharomyces mellis Ca-7.</title>
        <authorList>
            <person name="Shiwa Y."/>
            <person name="Kanesaki Y."/>
            <person name="Ishige T."/>
            <person name="Mura K."/>
            <person name="Hori T."/>
            <person name="Tamura T."/>
        </authorList>
    </citation>
    <scope>NUCLEOTIDE SEQUENCE [LARGE SCALE GENOMIC DNA]</scope>
    <source>
        <strain evidence="7 8">Ca-7</strain>
    </source>
</reference>
<evidence type="ECO:0000259" key="6">
    <source>
        <dbReference type="SMART" id="SM00602"/>
    </source>
</evidence>
<keyword evidence="8" id="KW-1185">Reference proteome</keyword>
<feature type="domain" description="VPS10" evidence="6">
    <location>
        <begin position="33"/>
        <end position="586"/>
    </location>
</feature>
<evidence type="ECO:0000313" key="7">
    <source>
        <dbReference type="EMBL" id="GCF01684.1"/>
    </source>
</evidence>
<evidence type="ECO:0000256" key="4">
    <source>
        <dbReference type="ARBA" id="ARBA00023136"/>
    </source>
</evidence>